<dbReference type="AlphaFoldDB" id="A0A7R8VKX9"/>
<name>A0A7R8VKX9_TIMDO</name>
<gene>
    <name evidence="2" type="ORF">TDIB3V08_LOCUS5556</name>
</gene>
<evidence type="ECO:0000256" key="1">
    <source>
        <dbReference type="SAM" id="MobiDB-lite"/>
    </source>
</evidence>
<feature type="compositionally biased region" description="Polar residues" evidence="1">
    <location>
        <begin position="135"/>
        <end position="148"/>
    </location>
</feature>
<feature type="region of interest" description="Disordered" evidence="1">
    <location>
        <begin position="124"/>
        <end position="157"/>
    </location>
</feature>
<dbReference type="EMBL" id="OA566696">
    <property type="protein sequence ID" value="CAD7199302.1"/>
    <property type="molecule type" value="Genomic_DNA"/>
</dbReference>
<accession>A0A7R8VKX9</accession>
<proteinExistence type="predicted"/>
<reference evidence="2" key="1">
    <citation type="submission" date="2020-11" db="EMBL/GenBank/DDBJ databases">
        <authorList>
            <person name="Tran Van P."/>
        </authorList>
    </citation>
    <scope>NUCLEOTIDE SEQUENCE</scope>
</reference>
<organism evidence="2">
    <name type="scientific">Timema douglasi</name>
    <name type="common">Walking stick</name>
    <dbReference type="NCBI Taxonomy" id="61478"/>
    <lineage>
        <taxon>Eukaryota</taxon>
        <taxon>Metazoa</taxon>
        <taxon>Ecdysozoa</taxon>
        <taxon>Arthropoda</taxon>
        <taxon>Hexapoda</taxon>
        <taxon>Insecta</taxon>
        <taxon>Pterygota</taxon>
        <taxon>Neoptera</taxon>
        <taxon>Polyneoptera</taxon>
        <taxon>Phasmatodea</taxon>
        <taxon>Timematodea</taxon>
        <taxon>Timematoidea</taxon>
        <taxon>Timematidae</taxon>
        <taxon>Timema</taxon>
    </lineage>
</organism>
<protein>
    <submittedName>
        <fullName evidence="2">Uncharacterized protein</fullName>
    </submittedName>
</protein>
<evidence type="ECO:0000313" key="2">
    <source>
        <dbReference type="EMBL" id="CAD7199302.1"/>
    </source>
</evidence>
<sequence>MQRSVYPERLELDSLVKTRLTATLKAPINSWCYNGGLAESRNSASKIATVFLSESKEEVRSQPEVPLLSAASLEQGSCEGEFATSAICRSGSSNSSVLRAEGHLFIHQRIRYLVQAFTERAQRIRRRLEQPPTPSTVSSEPGDSNDTRTPPPFHRTHLFRRESRESSVCRTFWTRVKDNLSCGPVIDPETTSNKLDQMGEYSPSAMLNSNSGAHVPRPPFPNTQFHGLDADMIRLFAHEGSHAQKEHAMATPRR</sequence>